<reference evidence="1 2" key="1">
    <citation type="submission" date="2018-04" db="EMBL/GenBank/DDBJ databases">
        <title>The genome of golden apple snail Pomacea canaliculata provides insight into stress tolerance and invasive adaptation.</title>
        <authorList>
            <person name="Liu C."/>
            <person name="Liu B."/>
            <person name="Ren Y."/>
            <person name="Zhang Y."/>
            <person name="Wang H."/>
            <person name="Li S."/>
            <person name="Jiang F."/>
            <person name="Yin L."/>
            <person name="Zhang G."/>
            <person name="Qian W."/>
            <person name="Fan W."/>
        </authorList>
    </citation>
    <scope>NUCLEOTIDE SEQUENCE [LARGE SCALE GENOMIC DNA]</scope>
    <source>
        <strain evidence="1">SZHN2017</strain>
        <tissue evidence="1">Muscle</tissue>
    </source>
</reference>
<dbReference type="AlphaFoldDB" id="A0A2T7NRN9"/>
<evidence type="ECO:0000313" key="2">
    <source>
        <dbReference type="Proteomes" id="UP000245119"/>
    </source>
</evidence>
<organism evidence="1 2">
    <name type="scientific">Pomacea canaliculata</name>
    <name type="common">Golden apple snail</name>
    <dbReference type="NCBI Taxonomy" id="400727"/>
    <lineage>
        <taxon>Eukaryota</taxon>
        <taxon>Metazoa</taxon>
        <taxon>Spiralia</taxon>
        <taxon>Lophotrochozoa</taxon>
        <taxon>Mollusca</taxon>
        <taxon>Gastropoda</taxon>
        <taxon>Caenogastropoda</taxon>
        <taxon>Architaenioglossa</taxon>
        <taxon>Ampullarioidea</taxon>
        <taxon>Ampullariidae</taxon>
        <taxon>Pomacea</taxon>
    </lineage>
</organism>
<gene>
    <name evidence="1" type="ORF">C0Q70_17113</name>
</gene>
<keyword evidence="2" id="KW-1185">Reference proteome</keyword>
<dbReference type="Proteomes" id="UP000245119">
    <property type="component" value="Linkage Group LG10"/>
</dbReference>
<accession>A0A2T7NRN9</accession>
<name>A0A2T7NRN9_POMCA</name>
<protein>
    <submittedName>
        <fullName evidence="1">Uncharacterized protein</fullName>
    </submittedName>
</protein>
<comment type="caution">
    <text evidence="1">The sequence shown here is derived from an EMBL/GenBank/DDBJ whole genome shotgun (WGS) entry which is preliminary data.</text>
</comment>
<proteinExistence type="predicted"/>
<evidence type="ECO:0000313" key="1">
    <source>
        <dbReference type="EMBL" id="PVD23839.1"/>
    </source>
</evidence>
<dbReference type="EMBL" id="PZQS01000010">
    <property type="protein sequence ID" value="PVD23839.1"/>
    <property type="molecule type" value="Genomic_DNA"/>
</dbReference>
<sequence>MAKLSHCASGAVTDAGYFPSAAGCSPHIGYGPENPAFVTLALQLSTVADSDGPVLGKKVNYKSTQLFPGCNQQLAGQPASKPASQRKACVQGLACRLSILTCIP</sequence>